<organism evidence="2 3">
    <name type="scientific">Petrolisthes manimaculis</name>
    <dbReference type="NCBI Taxonomy" id="1843537"/>
    <lineage>
        <taxon>Eukaryota</taxon>
        <taxon>Metazoa</taxon>
        <taxon>Ecdysozoa</taxon>
        <taxon>Arthropoda</taxon>
        <taxon>Crustacea</taxon>
        <taxon>Multicrustacea</taxon>
        <taxon>Malacostraca</taxon>
        <taxon>Eumalacostraca</taxon>
        <taxon>Eucarida</taxon>
        <taxon>Decapoda</taxon>
        <taxon>Pleocyemata</taxon>
        <taxon>Anomura</taxon>
        <taxon>Galatheoidea</taxon>
        <taxon>Porcellanidae</taxon>
        <taxon>Petrolisthes</taxon>
    </lineage>
</organism>
<dbReference type="EMBL" id="JAWZYT010001371">
    <property type="protein sequence ID" value="KAK4312856.1"/>
    <property type="molecule type" value="Genomic_DNA"/>
</dbReference>
<sequence>MWRERDEMEVEGMRWEDLLLHGGGGGVKADRISHCIEQQLTRQGRDDGALWRHPRASQLSEGSWPGDGMREGGGGGAEMVIVVMMMVVVEKRGGEARKGAREEWKVKEEKHAWKILEKWRRGGGRGGKDG</sequence>
<evidence type="ECO:0000313" key="3">
    <source>
        <dbReference type="Proteomes" id="UP001292094"/>
    </source>
</evidence>
<gene>
    <name evidence="2" type="ORF">Pmani_015751</name>
</gene>
<proteinExistence type="predicted"/>
<comment type="caution">
    <text evidence="2">The sequence shown here is derived from an EMBL/GenBank/DDBJ whole genome shotgun (WGS) entry which is preliminary data.</text>
</comment>
<accession>A0AAE1PQD6</accession>
<protein>
    <submittedName>
        <fullName evidence="2">Uncharacterized protein</fullName>
    </submittedName>
</protein>
<keyword evidence="3" id="KW-1185">Reference proteome</keyword>
<feature type="region of interest" description="Disordered" evidence="1">
    <location>
        <begin position="56"/>
        <end position="75"/>
    </location>
</feature>
<name>A0AAE1PQD6_9EUCA</name>
<evidence type="ECO:0000256" key="1">
    <source>
        <dbReference type="SAM" id="MobiDB-lite"/>
    </source>
</evidence>
<dbReference type="AlphaFoldDB" id="A0AAE1PQD6"/>
<dbReference type="Proteomes" id="UP001292094">
    <property type="component" value="Unassembled WGS sequence"/>
</dbReference>
<evidence type="ECO:0000313" key="2">
    <source>
        <dbReference type="EMBL" id="KAK4312856.1"/>
    </source>
</evidence>
<reference evidence="2" key="1">
    <citation type="submission" date="2023-11" db="EMBL/GenBank/DDBJ databases">
        <title>Genome assemblies of two species of porcelain crab, Petrolisthes cinctipes and Petrolisthes manimaculis (Anomura: Porcellanidae).</title>
        <authorList>
            <person name="Angst P."/>
        </authorList>
    </citation>
    <scope>NUCLEOTIDE SEQUENCE</scope>
    <source>
        <strain evidence="2">PB745_02</strain>
        <tissue evidence="2">Gill</tissue>
    </source>
</reference>